<name>A0A402A0I1_9CHLR</name>
<dbReference type="PANTHER" id="PTHR44943:SF8">
    <property type="entry name" value="TPR REPEAT-CONTAINING PROTEIN MJ0263"/>
    <property type="match status" value="1"/>
</dbReference>
<evidence type="ECO:0000256" key="1">
    <source>
        <dbReference type="ARBA" id="ARBA00022737"/>
    </source>
</evidence>
<feature type="repeat" description="TPR" evidence="3">
    <location>
        <begin position="1024"/>
        <end position="1057"/>
    </location>
</feature>
<feature type="compositionally biased region" description="Low complexity" evidence="4">
    <location>
        <begin position="779"/>
        <end position="790"/>
    </location>
</feature>
<dbReference type="EMBL" id="BIFR01000001">
    <property type="protein sequence ID" value="GCE12569.1"/>
    <property type="molecule type" value="Genomic_DNA"/>
</dbReference>
<feature type="region of interest" description="Disordered" evidence="4">
    <location>
        <begin position="554"/>
        <end position="745"/>
    </location>
</feature>
<dbReference type="SUPFAM" id="SSF48452">
    <property type="entry name" value="TPR-like"/>
    <property type="match status" value="2"/>
</dbReference>
<dbReference type="Pfam" id="PF13432">
    <property type="entry name" value="TPR_16"/>
    <property type="match status" value="1"/>
</dbReference>
<evidence type="ECO:0000256" key="2">
    <source>
        <dbReference type="ARBA" id="ARBA00022803"/>
    </source>
</evidence>
<dbReference type="PROSITE" id="PS50005">
    <property type="entry name" value="TPR"/>
    <property type="match status" value="3"/>
</dbReference>
<dbReference type="Pfam" id="PF13181">
    <property type="entry name" value="TPR_8"/>
    <property type="match status" value="1"/>
</dbReference>
<dbReference type="Pfam" id="PF14559">
    <property type="entry name" value="TPR_19"/>
    <property type="match status" value="1"/>
</dbReference>
<feature type="region of interest" description="Disordered" evidence="4">
    <location>
        <begin position="933"/>
        <end position="974"/>
    </location>
</feature>
<gene>
    <name evidence="5" type="ORF">KTT_24280</name>
</gene>
<dbReference type="SMART" id="SM00028">
    <property type="entry name" value="TPR"/>
    <property type="match status" value="4"/>
</dbReference>
<feature type="compositionally biased region" description="Polar residues" evidence="4">
    <location>
        <begin position="653"/>
        <end position="671"/>
    </location>
</feature>
<dbReference type="OrthoDB" id="137016at2"/>
<keyword evidence="6" id="KW-1185">Reference proteome</keyword>
<feature type="repeat" description="TPR" evidence="3">
    <location>
        <begin position="74"/>
        <end position="107"/>
    </location>
</feature>
<feature type="compositionally biased region" description="Polar residues" evidence="4">
    <location>
        <begin position="718"/>
        <end position="735"/>
    </location>
</feature>
<feature type="region of interest" description="Disordered" evidence="4">
    <location>
        <begin position="449"/>
        <end position="527"/>
    </location>
</feature>
<feature type="region of interest" description="Disordered" evidence="4">
    <location>
        <begin position="267"/>
        <end position="313"/>
    </location>
</feature>
<dbReference type="Gene3D" id="1.25.40.10">
    <property type="entry name" value="Tetratricopeptide repeat domain"/>
    <property type="match status" value="3"/>
</dbReference>
<evidence type="ECO:0000256" key="3">
    <source>
        <dbReference type="PROSITE-ProRule" id="PRU00339"/>
    </source>
</evidence>
<dbReference type="RefSeq" id="WP_126580177.1">
    <property type="nucleotide sequence ID" value="NZ_BIFR01000001.1"/>
</dbReference>
<feature type="repeat" description="TPR" evidence="3">
    <location>
        <begin position="40"/>
        <end position="73"/>
    </location>
</feature>
<organism evidence="5 6">
    <name type="scientific">Tengunoibacter tsumagoiensis</name>
    <dbReference type="NCBI Taxonomy" id="2014871"/>
    <lineage>
        <taxon>Bacteria</taxon>
        <taxon>Bacillati</taxon>
        <taxon>Chloroflexota</taxon>
        <taxon>Ktedonobacteria</taxon>
        <taxon>Ktedonobacterales</taxon>
        <taxon>Dictyobacteraceae</taxon>
        <taxon>Tengunoibacter</taxon>
    </lineage>
</organism>
<evidence type="ECO:0000256" key="4">
    <source>
        <dbReference type="SAM" id="MobiDB-lite"/>
    </source>
</evidence>
<sequence>MAQITLRDYLQETEDAIASDRLDEALASCQYILAYFPASLEAQRLLGEIYLAQGRLEEAQHAFDWVLTNDPENVITYCNRALVSERLSDYDTALDCYQQAYELSRGNSQIRQQFNQLSEKTGQPGFMFSRAGLARLYLRGGLLSQALQEWEIVLAASPERLDARTGLLETYWREALYEQVAELAAQILRDVPGCVKALLLQAYVTASKDLAQAQEILRKAEASDPDLLMAHDLFADQLASHPGDPFLALLQREPVYLGVPRGEAATSSAARATGISSSGLSGWGGSEQSTTDTTWIKPRSSSQEKVQQATSAAGLSFSSDTLAQAGTPALDEQGYEAQPSWTSEQQLLENALHGIAPEAPASIAPLQEHSSWDGLTAEDEVPEIDEVDDAQGAFWNLAPPKQESGSSWNDPLQSSSLSAPPAWLSMLTQDDRRQMTGNMPAISLSKQPVEPALSAQVQPPMPQQEPASDLYQSLAPSSPLPEQPESVIEQQGQKAHISESAVPVKSQEQVISPVSEPVSLQNDDEDSFFGPEWLKSLGALGDEEVEEPVVELVQNEPVADTYEPVASEEKPVQEEVSTQPAVQPDWLSQLNPPSTGYDAWQQSAEVQQPSWLAQLEQTPSQSEAHASWQLSPAESAEEQTAASSWLDRVDATTGAQSAQPLQPSWLSQLGGQETEESPYAAWEGQSTNGHTAQSEGASWLAQLGATSSSPEMDEPFQTAPQTESVSPYENWLSYTQEPEPPAQQAEENLLTTLEELEKSLRSKGFIDLEPKSLSAIAQQEEALAQEASQPEPVPSAHPTLASALAELGQFANQTPPVENASSVVEEVQETTAEPSWLAALRSVPTPVAPQREEAVPAYHQPVVPPTLPKPKNPVSSDLPAAHEVRPEAPIFEPTTFVPPTISEIHETVKVPVAHVNPLLDNELETTMKRPAVRLQPIHQQRSLSQRDLAAASPRERSVERTPVKASEGTGNNRDRLLKGYQNQLVGEYDGAMAEYRIIIRNAPELLGEVVSNVRALLKLAPNYSAGYRVLGDAYMRQGEYLQAMEAYNKALTMTKKKN</sequence>
<proteinExistence type="predicted"/>
<dbReference type="InterPro" id="IPR051685">
    <property type="entry name" value="Ycf3/AcsC/BcsC/TPR_MFPF"/>
</dbReference>
<dbReference type="PANTHER" id="PTHR44943">
    <property type="entry name" value="CELLULOSE SYNTHASE OPERON PROTEIN C"/>
    <property type="match status" value="1"/>
</dbReference>
<accession>A0A402A0I1</accession>
<feature type="compositionally biased region" description="Polar residues" evidence="4">
    <location>
        <begin position="575"/>
        <end position="630"/>
    </location>
</feature>
<reference evidence="6" key="1">
    <citation type="submission" date="2018-12" db="EMBL/GenBank/DDBJ databases">
        <title>Tengunoibacter tsumagoiensis gen. nov., sp. nov., Dictyobacter kobayashii sp. nov., D. alpinus sp. nov., and D. joshuensis sp. nov. and description of Dictyobacteraceae fam. nov. within the order Ktedonobacterales isolated from Tengu-no-mugimeshi.</title>
        <authorList>
            <person name="Wang C.M."/>
            <person name="Zheng Y."/>
            <person name="Sakai Y."/>
            <person name="Toyoda A."/>
            <person name="Minakuchi Y."/>
            <person name="Abe K."/>
            <person name="Yokota A."/>
            <person name="Yabe S."/>
        </authorList>
    </citation>
    <scope>NUCLEOTIDE SEQUENCE [LARGE SCALE GENOMIC DNA]</scope>
    <source>
        <strain evidence="6">Uno3</strain>
    </source>
</reference>
<dbReference type="Proteomes" id="UP000287352">
    <property type="component" value="Unassembled WGS sequence"/>
</dbReference>
<keyword evidence="1" id="KW-0677">Repeat</keyword>
<dbReference type="AlphaFoldDB" id="A0A402A0I1"/>
<feature type="compositionally biased region" description="Polar residues" evidence="4">
    <location>
        <begin position="287"/>
        <end position="313"/>
    </location>
</feature>
<feature type="compositionally biased region" description="Polar residues" evidence="4">
    <location>
        <begin position="684"/>
        <end position="696"/>
    </location>
</feature>
<feature type="compositionally biased region" description="Basic and acidic residues" evidence="4">
    <location>
        <begin position="953"/>
        <end position="962"/>
    </location>
</feature>
<dbReference type="InterPro" id="IPR011990">
    <property type="entry name" value="TPR-like_helical_dom_sf"/>
</dbReference>
<comment type="caution">
    <text evidence="5">The sequence shown here is derived from an EMBL/GenBank/DDBJ whole genome shotgun (WGS) entry which is preliminary data.</text>
</comment>
<keyword evidence="2 3" id="KW-0802">TPR repeat</keyword>
<feature type="region of interest" description="Disordered" evidence="4">
    <location>
        <begin position="779"/>
        <end position="799"/>
    </location>
</feature>
<protein>
    <submittedName>
        <fullName evidence="5">Uncharacterized protein</fullName>
    </submittedName>
</protein>
<dbReference type="InterPro" id="IPR019734">
    <property type="entry name" value="TPR_rpt"/>
</dbReference>
<evidence type="ECO:0000313" key="5">
    <source>
        <dbReference type="EMBL" id="GCE12569.1"/>
    </source>
</evidence>
<feature type="compositionally biased region" description="Low complexity" evidence="4">
    <location>
        <begin position="631"/>
        <end position="644"/>
    </location>
</feature>
<evidence type="ECO:0000313" key="6">
    <source>
        <dbReference type="Proteomes" id="UP000287352"/>
    </source>
</evidence>